<name>A0A4D6NI44_VIGUN</name>
<keyword evidence="2" id="KW-1185">Reference proteome</keyword>
<dbReference type="EMBL" id="CP039355">
    <property type="protein sequence ID" value="QCE13018.1"/>
    <property type="molecule type" value="Genomic_DNA"/>
</dbReference>
<protein>
    <submittedName>
        <fullName evidence="1">Uncharacterized protein</fullName>
    </submittedName>
</protein>
<organism evidence="1 2">
    <name type="scientific">Vigna unguiculata</name>
    <name type="common">Cowpea</name>
    <dbReference type="NCBI Taxonomy" id="3917"/>
    <lineage>
        <taxon>Eukaryota</taxon>
        <taxon>Viridiplantae</taxon>
        <taxon>Streptophyta</taxon>
        <taxon>Embryophyta</taxon>
        <taxon>Tracheophyta</taxon>
        <taxon>Spermatophyta</taxon>
        <taxon>Magnoliopsida</taxon>
        <taxon>eudicotyledons</taxon>
        <taxon>Gunneridae</taxon>
        <taxon>Pentapetalae</taxon>
        <taxon>rosids</taxon>
        <taxon>fabids</taxon>
        <taxon>Fabales</taxon>
        <taxon>Fabaceae</taxon>
        <taxon>Papilionoideae</taxon>
        <taxon>50 kb inversion clade</taxon>
        <taxon>NPAAA clade</taxon>
        <taxon>indigoferoid/millettioid clade</taxon>
        <taxon>Phaseoleae</taxon>
        <taxon>Vigna</taxon>
    </lineage>
</organism>
<evidence type="ECO:0000313" key="2">
    <source>
        <dbReference type="Proteomes" id="UP000501690"/>
    </source>
</evidence>
<gene>
    <name evidence="1" type="ORF">DEO72_LG11g9</name>
</gene>
<reference evidence="1 2" key="1">
    <citation type="submission" date="2019-04" db="EMBL/GenBank/DDBJ databases">
        <title>An improved genome assembly and genetic linkage map for asparagus bean, Vigna unguiculata ssp. sesquipedialis.</title>
        <authorList>
            <person name="Xia Q."/>
            <person name="Zhang R."/>
            <person name="Dong Y."/>
        </authorList>
    </citation>
    <scope>NUCLEOTIDE SEQUENCE [LARGE SCALE GENOMIC DNA]</scope>
    <source>
        <tissue evidence="1">Leaf</tissue>
    </source>
</reference>
<accession>A0A4D6NI44</accession>
<dbReference type="Proteomes" id="UP000501690">
    <property type="component" value="Linkage Group LG11"/>
</dbReference>
<evidence type="ECO:0000313" key="1">
    <source>
        <dbReference type="EMBL" id="QCE13018.1"/>
    </source>
</evidence>
<proteinExistence type="predicted"/>
<sequence>MKRHVAELIDKIKKLCNEGHQTESVSVHIPSTQEREGPSCHTIGYSQTRRPLSVDEVEALVRTVELLGVGREGGARLSNELSRIQTTGLLCSVRLKRFNCSRILAKMKECDFLCSHAMI</sequence>
<dbReference type="AlphaFoldDB" id="A0A4D6NI44"/>